<keyword evidence="4" id="KW-0496">Mitochondrion</keyword>
<evidence type="ECO:0000313" key="7">
    <source>
        <dbReference type="EMBL" id="TGJ67966.1"/>
    </source>
</evidence>
<evidence type="ECO:0000256" key="1">
    <source>
        <dbReference type="ARBA" id="ARBA00004173"/>
    </source>
</evidence>
<accession>A0A7C8K8J2</accession>
<reference evidence="7 8" key="1">
    <citation type="submission" date="2019-03" db="EMBL/GenBank/DDBJ databases">
        <title>Nematode-trapping fungi genome.</title>
        <authorList>
            <person name="Vidal-Diez De Ulzurrun G."/>
        </authorList>
    </citation>
    <scope>NUCLEOTIDE SEQUENCE [LARGE SCALE GENOMIC DNA]</scope>
    <source>
        <strain evidence="7 8">TWF154</strain>
    </source>
</reference>
<comment type="subcellular location">
    <subcellularLocation>
        <location evidence="1">Mitochondrion</location>
    </subcellularLocation>
</comment>
<dbReference type="GO" id="GO:0005840">
    <property type="term" value="C:ribosome"/>
    <property type="evidence" value="ECO:0007669"/>
    <property type="project" value="UniProtKB-KW"/>
</dbReference>
<dbReference type="AlphaFoldDB" id="A0A7C8K8J2"/>
<gene>
    <name evidence="7" type="ORF">EYR41_007058</name>
</gene>
<proteinExistence type="inferred from homology"/>
<evidence type="ECO:0000256" key="3">
    <source>
        <dbReference type="ARBA" id="ARBA00022980"/>
    </source>
</evidence>
<evidence type="ECO:0000256" key="2">
    <source>
        <dbReference type="ARBA" id="ARBA00008860"/>
    </source>
</evidence>
<dbReference type="GO" id="GO:1990904">
    <property type="term" value="C:ribonucleoprotein complex"/>
    <property type="evidence" value="ECO:0007669"/>
    <property type="project" value="UniProtKB-KW"/>
</dbReference>
<protein>
    <recommendedName>
        <fullName evidence="6">Large ribosomal subunit protein mL50</fullName>
    </recommendedName>
</protein>
<keyword evidence="5" id="KW-0687">Ribonucleoprotein</keyword>
<evidence type="ECO:0000256" key="5">
    <source>
        <dbReference type="ARBA" id="ARBA00023274"/>
    </source>
</evidence>
<organism evidence="7 8">
    <name type="scientific">Orbilia oligospora</name>
    <name type="common">Nematode-trapping fungus</name>
    <name type="synonym">Arthrobotrys oligospora</name>
    <dbReference type="NCBI Taxonomy" id="2813651"/>
    <lineage>
        <taxon>Eukaryota</taxon>
        <taxon>Fungi</taxon>
        <taxon>Dikarya</taxon>
        <taxon>Ascomycota</taxon>
        <taxon>Pezizomycotina</taxon>
        <taxon>Orbiliomycetes</taxon>
        <taxon>Orbiliales</taxon>
        <taxon>Orbiliaceae</taxon>
        <taxon>Orbilia</taxon>
    </lineage>
</organism>
<dbReference type="EMBL" id="SOZJ01000004">
    <property type="protein sequence ID" value="TGJ67966.1"/>
    <property type="molecule type" value="Genomic_DNA"/>
</dbReference>
<sequence length="480" mass="54388">MLAGGLVGLTKRNRPEQHGKNSNPFEQNLRRLRYTAISPTQFKNSKQSPARGQCLLNRSPTYNPVPFSYKTVTMKPITRLSRVLLTDLPHATIAKPHHLTLTRRTIHTTQPTYKDDSKLTNPQQWRKAIWGEAGPADPYKELTSEEREKREIERIEAQEYEQIKKQEAKTEAEKERLRAEKEATYAPDVDARDMIVAGTRGAFMKKKWDPKNRIWRFLLTRLENPEEVTAAVRRAVVETYSLAIAKSKPTQACVTYKGPEYLTEKVRITKTEDGKDYKFDFRSPDVARRIKEYAISQKQPLKSDLELVEGIEKAEGDDWKSMTLGGASLKFAVLKRSMLLTGIPLTDPVMHAISTPGQLIKQFHRILAQGTSTRLAPALAENETISEAPNVAIHQHQIKFTDKERAIGRMETIPIMMAGRAKREGEVVGRGKMTKTGRRLVSKSMLKLRVRKLKGWGVNGIDKASRISKVETAPAVAELQ</sequence>
<evidence type="ECO:0000256" key="4">
    <source>
        <dbReference type="ARBA" id="ARBA00023128"/>
    </source>
</evidence>
<name>A0A7C8K8J2_ORBOL</name>
<evidence type="ECO:0000313" key="8">
    <source>
        <dbReference type="Proteomes" id="UP000297595"/>
    </source>
</evidence>
<dbReference type="Pfam" id="PF10501">
    <property type="entry name" value="Ribosomal_L50"/>
    <property type="match status" value="1"/>
</dbReference>
<keyword evidence="3" id="KW-0689">Ribosomal protein</keyword>
<dbReference type="GO" id="GO:0005739">
    <property type="term" value="C:mitochondrion"/>
    <property type="evidence" value="ECO:0007669"/>
    <property type="project" value="UniProtKB-SubCell"/>
</dbReference>
<evidence type="ECO:0000256" key="6">
    <source>
        <dbReference type="ARBA" id="ARBA00035183"/>
    </source>
</evidence>
<dbReference type="OrthoDB" id="6220758at2759"/>
<comment type="caution">
    <text evidence="7">The sequence shown here is derived from an EMBL/GenBank/DDBJ whole genome shotgun (WGS) entry which is preliminary data.</text>
</comment>
<comment type="similarity">
    <text evidence="2">Belongs to the mitochondrion-specific ribosomal protein mL50 family.</text>
</comment>
<dbReference type="InterPro" id="IPR018305">
    <property type="entry name" value="Ribosomal_m50"/>
</dbReference>
<dbReference type="Proteomes" id="UP000297595">
    <property type="component" value="Unassembled WGS sequence"/>
</dbReference>